<keyword evidence="1" id="KW-1133">Transmembrane helix</keyword>
<feature type="transmembrane region" description="Helical" evidence="1">
    <location>
        <begin position="12"/>
        <end position="31"/>
    </location>
</feature>
<accession>A0A8H9FXE7</accession>
<proteinExistence type="predicted"/>
<dbReference type="InterPro" id="IPR019852">
    <property type="entry name" value="Motility-assoc_prot_GldL"/>
</dbReference>
<evidence type="ECO:0000313" key="3">
    <source>
        <dbReference type="EMBL" id="GGE10926.1"/>
    </source>
</evidence>
<evidence type="ECO:0000256" key="1">
    <source>
        <dbReference type="SAM" id="Phobius"/>
    </source>
</evidence>
<keyword evidence="4" id="KW-1185">Reference proteome</keyword>
<dbReference type="EMBL" id="BMKM01000001">
    <property type="protein sequence ID" value="GGE10926.1"/>
    <property type="molecule type" value="Genomic_DNA"/>
</dbReference>
<gene>
    <name evidence="3" type="ORF">GCM10011516_05850</name>
</gene>
<organism evidence="3 4">
    <name type="scientific">Sphingobacterium cellulitidis</name>
    <dbReference type="NCBI Taxonomy" id="1768011"/>
    <lineage>
        <taxon>Bacteria</taxon>
        <taxon>Pseudomonadati</taxon>
        <taxon>Bacteroidota</taxon>
        <taxon>Sphingobacteriia</taxon>
        <taxon>Sphingobacteriales</taxon>
        <taxon>Sphingobacteriaceae</taxon>
        <taxon>Sphingobacterium</taxon>
    </lineage>
</organism>
<evidence type="ECO:0000313" key="4">
    <source>
        <dbReference type="Proteomes" id="UP000614460"/>
    </source>
</evidence>
<name>A0A8H9FXE7_9SPHI</name>
<reference evidence="3" key="1">
    <citation type="journal article" date="2014" name="Int. J. Syst. Evol. Microbiol.">
        <title>Complete genome sequence of Corynebacterium casei LMG S-19264T (=DSM 44701T), isolated from a smear-ripened cheese.</title>
        <authorList>
            <consortium name="US DOE Joint Genome Institute (JGI-PGF)"/>
            <person name="Walter F."/>
            <person name="Albersmeier A."/>
            <person name="Kalinowski J."/>
            <person name="Ruckert C."/>
        </authorList>
    </citation>
    <scope>NUCLEOTIDE SEQUENCE</scope>
    <source>
        <strain evidence="3">CGMCC 1.15966</strain>
    </source>
</reference>
<keyword evidence="1" id="KW-0812">Transmembrane</keyword>
<reference evidence="3" key="2">
    <citation type="submission" date="2020-09" db="EMBL/GenBank/DDBJ databases">
        <authorList>
            <person name="Sun Q."/>
            <person name="Zhou Y."/>
        </authorList>
    </citation>
    <scope>NUCLEOTIDE SEQUENCE</scope>
    <source>
        <strain evidence="3">CGMCC 1.15966</strain>
    </source>
</reference>
<dbReference type="NCBIfam" id="TIGR03513">
    <property type="entry name" value="GldL_gliding"/>
    <property type="match status" value="1"/>
</dbReference>
<dbReference type="AlphaFoldDB" id="A0A8H9FXE7"/>
<comment type="caution">
    <text evidence="3">The sequence shown here is derived from an EMBL/GenBank/DDBJ whole genome shotgun (WGS) entry which is preliminary data.</text>
</comment>
<dbReference type="RefSeq" id="WP_094257526.1">
    <property type="nucleotide sequence ID" value="NZ_BMKM01000001.1"/>
</dbReference>
<sequence length="270" mass="30145">MSRKKDNSRWLHVAISWGASIVIIGVLFKILHLGGSWANYMIGLGLTVEAILFFLMGFNPPPQEPDWSRVYPELDEKFQGELPVRSAQVVNNPQGPSATAALDKMFADANIEPATIENLGRGLRDFGEKVSAINRISDVSLATDEFTQKLRSATSKFDNLSVAFEKASANLVAMANTNTDTTGYHEQVQNLTSNLRQLNTMYEKELRDSSTHLQSMNHFYENLSFTMKNFNESLDDSKAFKDEVNKLAKNLNALNAVYGNMLSAMNQPRV</sequence>
<evidence type="ECO:0000259" key="2">
    <source>
        <dbReference type="Pfam" id="PF22827"/>
    </source>
</evidence>
<feature type="domain" description="Gliding motility protein GldL-like N-terminal" evidence="2">
    <location>
        <begin position="15"/>
        <end position="76"/>
    </location>
</feature>
<dbReference type="Proteomes" id="UP000614460">
    <property type="component" value="Unassembled WGS sequence"/>
</dbReference>
<dbReference type="InterPro" id="IPR055087">
    <property type="entry name" value="GldL-like_N"/>
</dbReference>
<protein>
    <recommendedName>
        <fullName evidence="2">Gliding motility protein GldL-like N-terminal domain-containing protein</fullName>
    </recommendedName>
</protein>
<keyword evidence="1" id="KW-0472">Membrane</keyword>
<dbReference type="Pfam" id="PF22827">
    <property type="entry name" value="GldL_N"/>
    <property type="match status" value="1"/>
</dbReference>